<keyword evidence="15" id="KW-1185">Reference proteome</keyword>
<dbReference type="InterPro" id="IPR038770">
    <property type="entry name" value="Na+/solute_symporter_sf"/>
</dbReference>
<feature type="transmembrane region" description="Helical" evidence="10">
    <location>
        <begin position="85"/>
        <end position="103"/>
    </location>
</feature>
<keyword evidence="4 10" id="KW-0812">Transmembrane</keyword>
<evidence type="ECO:0008006" key="16">
    <source>
        <dbReference type="Google" id="ProtNLM"/>
    </source>
</evidence>
<evidence type="ECO:0000256" key="5">
    <source>
        <dbReference type="ARBA" id="ARBA00022958"/>
    </source>
</evidence>
<feature type="transmembrane region" description="Helical" evidence="10">
    <location>
        <begin position="276"/>
        <end position="298"/>
    </location>
</feature>
<keyword evidence="6 10" id="KW-1133">Transmembrane helix</keyword>
<sequence>VVLTPEICTTHIKPLKEAHELIFPMASVVSLTVAAWYGGFIRVVSDQKQLSELSASASVLALSTFPVIAVLLSDLKLLNSELGRLALSCGIVGEIAGIAHTLALKRILSTVDLLQKEKTHEVLLYVGRRVIGLSVFVLIVVFMLRPWMKKIIKKTPKGKPVKDTYLIPIFLLMLLGGLVTNISGEFVVIGCWVVGAAVPDGPPLGSAIVGKFDTFVSGILQPFFITMSTMRANVFKVNFQDKVIDGVILVTLSGFATKIVICLACGLYYRMEISDALALAAIMSSKGIVEIGIFNMFIDSRLIRISTCAFLMVVTIIVAIVIPIIVKCLYQPLRKYAGYHNRDIVSCNLEAHLRILTCISKPDDVPAFVHLLTLSNQATNNMIVDVLHLIKLVGRAQPIFISHDLQEGNSSENMSYSEDMISAFNSLIQRANMEDLFIHFFTTVTPPKAMHDDICTLALNNLASLIILPFHRKLSTLDGSVEFEDYGQRTLNNSMLERAPCSVGIFINKGTLKLPTVESSNMTSVVVQSQPEQNQFSAAVIFIGADDQEAVAYAKRMASGPMVWVLVIRLVASEDETELDSTTISDIQQYKEIKQQFNYSEQVVHDGSQTAKMLRSIAEDFDLIIVGRSHNPESPQLSGLQQWSEVQELGILGDILAAPDFPGKTSILVLQRQKQWLSKGYKYS</sequence>
<dbReference type="Gene3D" id="1.20.1530.20">
    <property type="match status" value="1"/>
</dbReference>
<dbReference type="GO" id="GO:0012505">
    <property type="term" value="C:endomembrane system"/>
    <property type="evidence" value="ECO:0007669"/>
    <property type="project" value="TreeGrafter"/>
</dbReference>
<feature type="transmembrane region" description="Helical" evidence="10">
    <location>
        <begin position="53"/>
        <end position="73"/>
    </location>
</feature>
<feature type="transmembrane region" description="Helical" evidence="10">
    <location>
        <begin position="246"/>
        <end position="270"/>
    </location>
</feature>
<comment type="similarity">
    <text evidence="9">Belongs to the monovalent cation:proton antiporter 2 (CPA2) transporter (TC 2.A.37) family. CHX (TC 2.A.37.4) subfamily.</text>
</comment>
<feature type="transmembrane region" description="Helical" evidence="10">
    <location>
        <begin position="305"/>
        <end position="326"/>
    </location>
</feature>
<dbReference type="AlphaFoldDB" id="A0A803LCS3"/>
<evidence type="ECO:0000256" key="2">
    <source>
        <dbReference type="ARBA" id="ARBA00022448"/>
    </source>
</evidence>
<feature type="domain" description="Cation/H(+) antiporter central" evidence="12">
    <location>
        <begin position="384"/>
        <end position="511"/>
    </location>
</feature>
<comment type="subcellular location">
    <subcellularLocation>
        <location evidence="1">Membrane</location>
        <topology evidence="1">Multi-pass membrane protein</topology>
    </subcellularLocation>
</comment>
<feature type="transmembrane region" description="Helical" evidence="10">
    <location>
        <begin position="215"/>
        <end position="234"/>
    </location>
</feature>
<evidence type="ECO:0000256" key="9">
    <source>
        <dbReference type="ARBA" id="ARBA00038341"/>
    </source>
</evidence>
<evidence type="ECO:0000256" key="10">
    <source>
        <dbReference type="SAM" id="Phobius"/>
    </source>
</evidence>
<evidence type="ECO:0000256" key="1">
    <source>
        <dbReference type="ARBA" id="ARBA00004141"/>
    </source>
</evidence>
<keyword evidence="5" id="KW-0630">Potassium</keyword>
<dbReference type="GO" id="GO:1902600">
    <property type="term" value="P:proton transmembrane transport"/>
    <property type="evidence" value="ECO:0007669"/>
    <property type="project" value="InterPro"/>
</dbReference>
<name>A0A803LCS3_CHEQI</name>
<feature type="domain" description="Cation/H(+) antiporter C-terminal" evidence="13">
    <location>
        <begin position="539"/>
        <end position="672"/>
    </location>
</feature>
<evidence type="ECO:0000256" key="3">
    <source>
        <dbReference type="ARBA" id="ARBA00022538"/>
    </source>
</evidence>
<evidence type="ECO:0000313" key="15">
    <source>
        <dbReference type="Proteomes" id="UP000596660"/>
    </source>
</evidence>
<evidence type="ECO:0000259" key="11">
    <source>
        <dbReference type="Pfam" id="PF00999"/>
    </source>
</evidence>
<dbReference type="GO" id="GO:0006813">
    <property type="term" value="P:potassium ion transport"/>
    <property type="evidence" value="ECO:0007669"/>
    <property type="project" value="UniProtKB-KW"/>
</dbReference>
<dbReference type="Proteomes" id="UP000596660">
    <property type="component" value="Unplaced"/>
</dbReference>
<keyword evidence="7" id="KW-0406">Ion transport</keyword>
<accession>A0A803LCS3</accession>
<dbReference type="Pfam" id="PF23259">
    <property type="entry name" value="CHX17_C"/>
    <property type="match status" value="1"/>
</dbReference>
<organism evidence="14 15">
    <name type="scientific">Chenopodium quinoa</name>
    <name type="common">Quinoa</name>
    <dbReference type="NCBI Taxonomy" id="63459"/>
    <lineage>
        <taxon>Eukaryota</taxon>
        <taxon>Viridiplantae</taxon>
        <taxon>Streptophyta</taxon>
        <taxon>Embryophyta</taxon>
        <taxon>Tracheophyta</taxon>
        <taxon>Spermatophyta</taxon>
        <taxon>Magnoliopsida</taxon>
        <taxon>eudicotyledons</taxon>
        <taxon>Gunneridae</taxon>
        <taxon>Pentapetalae</taxon>
        <taxon>Caryophyllales</taxon>
        <taxon>Chenopodiaceae</taxon>
        <taxon>Chenopodioideae</taxon>
        <taxon>Atripliceae</taxon>
        <taxon>Chenopodium</taxon>
    </lineage>
</organism>
<proteinExistence type="inferred from homology"/>
<dbReference type="GO" id="GO:0016020">
    <property type="term" value="C:membrane"/>
    <property type="evidence" value="ECO:0007669"/>
    <property type="project" value="UniProtKB-SubCell"/>
</dbReference>
<reference evidence="14" key="1">
    <citation type="journal article" date="2017" name="Nature">
        <title>The genome of Chenopodium quinoa.</title>
        <authorList>
            <person name="Jarvis D.E."/>
            <person name="Ho Y.S."/>
            <person name="Lightfoot D.J."/>
            <person name="Schmoeckel S.M."/>
            <person name="Li B."/>
            <person name="Borm T.J.A."/>
            <person name="Ohyanagi H."/>
            <person name="Mineta K."/>
            <person name="Michell C.T."/>
            <person name="Saber N."/>
            <person name="Kharbatia N.M."/>
            <person name="Rupper R.R."/>
            <person name="Sharp A.R."/>
            <person name="Dally N."/>
            <person name="Boughton B.A."/>
            <person name="Woo Y.H."/>
            <person name="Gao G."/>
            <person name="Schijlen E.G.W.M."/>
            <person name="Guo X."/>
            <person name="Momin A.A."/>
            <person name="Negrao S."/>
            <person name="Al-Babili S."/>
            <person name="Gehring C."/>
            <person name="Roessner U."/>
            <person name="Jung C."/>
            <person name="Murphy K."/>
            <person name="Arold S.T."/>
            <person name="Gojobori T."/>
            <person name="van der Linden C.G."/>
            <person name="van Loo E.N."/>
            <person name="Jellen E.N."/>
            <person name="Maughan P.J."/>
            <person name="Tester M."/>
        </authorList>
    </citation>
    <scope>NUCLEOTIDE SEQUENCE [LARGE SCALE GENOMIC DNA]</scope>
    <source>
        <strain evidence="14">cv. PI 614886</strain>
    </source>
</reference>
<keyword evidence="3" id="KW-0633">Potassium transport</keyword>
<reference evidence="14" key="2">
    <citation type="submission" date="2021-03" db="UniProtKB">
        <authorList>
            <consortium name="EnsemblPlants"/>
        </authorList>
    </citation>
    <scope>IDENTIFICATION</scope>
</reference>
<evidence type="ECO:0000313" key="14">
    <source>
        <dbReference type="EnsemblPlants" id="AUR62009662-RA:cds"/>
    </source>
</evidence>
<dbReference type="PANTHER" id="PTHR32468:SF17">
    <property type="entry name" value="CATION_H(+) ANTIPORTER 4"/>
    <property type="match status" value="1"/>
</dbReference>
<feature type="transmembrane region" description="Helical" evidence="10">
    <location>
        <begin position="123"/>
        <end position="144"/>
    </location>
</feature>
<dbReference type="InterPro" id="IPR050794">
    <property type="entry name" value="CPA2_transporter"/>
</dbReference>
<feature type="transmembrane region" description="Helical" evidence="10">
    <location>
        <begin position="21"/>
        <end position="41"/>
    </location>
</feature>
<dbReference type="Pfam" id="PF23256">
    <property type="entry name" value="CHX17_2nd"/>
    <property type="match status" value="1"/>
</dbReference>
<dbReference type="EnsemblPlants" id="AUR62009662-RA">
    <property type="protein sequence ID" value="AUR62009662-RA:cds"/>
    <property type="gene ID" value="AUR62009662"/>
</dbReference>
<keyword evidence="2" id="KW-0813">Transport</keyword>
<dbReference type="PANTHER" id="PTHR32468">
    <property type="entry name" value="CATION/H + ANTIPORTER"/>
    <property type="match status" value="1"/>
</dbReference>
<evidence type="ECO:0000256" key="6">
    <source>
        <dbReference type="ARBA" id="ARBA00022989"/>
    </source>
</evidence>
<keyword evidence="8 10" id="KW-0472">Membrane</keyword>
<evidence type="ECO:0000256" key="8">
    <source>
        <dbReference type="ARBA" id="ARBA00023136"/>
    </source>
</evidence>
<evidence type="ECO:0000259" key="13">
    <source>
        <dbReference type="Pfam" id="PF23259"/>
    </source>
</evidence>
<dbReference type="Pfam" id="PF00999">
    <property type="entry name" value="Na_H_Exchanger"/>
    <property type="match status" value="1"/>
</dbReference>
<dbReference type="Gramene" id="AUR62009662-RA">
    <property type="protein sequence ID" value="AUR62009662-RA:cds"/>
    <property type="gene ID" value="AUR62009662"/>
</dbReference>
<dbReference type="InterPro" id="IPR006153">
    <property type="entry name" value="Cation/H_exchanger_TM"/>
</dbReference>
<feature type="domain" description="Cation/H+ exchanger transmembrane" evidence="11">
    <location>
        <begin position="11"/>
        <end position="327"/>
    </location>
</feature>
<evidence type="ECO:0000259" key="12">
    <source>
        <dbReference type="Pfam" id="PF23256"/>
    </source>
</evidence>
<dbReference type="OMA" id="FRPLMIW"/>
<feature type="transmembrane region" description="Helical" evidence="10">
    <location>
        <begin position="165"/>
        <end position="195"/>
    </location>
</feature>
<evidence type="ECO:0000256" key="7">
    <source>
        <dbReference type="ARBA" id="ARBA00023065"/>
    </source>
</evidence>
<dbReference type="GO" id="GO:0015297">
    <property type="term" value="F:antiporter activity"/>
    <property type="evidence" value="ECO:0007669"/>
    <property type="project" value="InterPro"/>
</dbReference>
<dbReference type="GO" id="GO:0006885">
    <property type="term" value="P:regulation of pH"/>
    <property type="evidence" value="ECO:0007669"/>
    <property type="project" value="TreeGrafter"/>
</dbReference>
<protein>
    <recommendedName>
        <fullName evidence="16">Cation/H+ exchanger domain-containing protein</fullName>
    </recommendedName>
</protein>
<evidence type="ECO:0000256" key="4">
    <source>
        <dbReference type="ARBA" id="ARBA00022692"/>
    </source>
</evidence>
<dbReference type="InterPro" id="IPR057290">
    <property type="entry name" value="CHX17_C"/>
</dbReference>
<dbReference type="InterPro" id="IPR057291">
    <property type="entry name" value="CHX17_2nd"/>
</dbReference>